<gene>
    <name evidence="2" type="ORF">GDO78_003287</name>
</gene>
<evidence type="ECO:0000256" key="1">
    <source>
        <dbReference type="SAM" id="MobiDB-lite"/>
    </source>
</evidence>
<keyword evidence="3" id="KW-1185">Reference proteome</keyword>
<dbReference type="EMBL" id="WNTK01000012">
    <property type="protein sequence ID" value="KAG9474744.1"/>
    <property type="molecule type" value="Genomic_DNA"/>
</dbReference>
<dbReference type="EMBL" id="WNTK01000012">
    <property type="protein sequence ID" value="KAG9474743.1"/>
    <property type="molecule type" value="Genomic_DNA"/>
</dbReference>
<protein>
    <submittedName>
        <fullName evidence="2">Uncharacterized protein</fullName>
    </submittedName>
</protein>
<dbReference type="Proteomes" id="UP000770717">
    <property type="component" value="Unassembled WGS sequence"/>
</dbReference>
<sequence>MFGWIDKVIPQPPETPKKSSLDGQDTSPGPFSQCDDNMSCSQKGTTNPSADSKAADTSTMSDKSSSGVLGWLAQGLGKVVPKPVDSPILARVNKEESMVEQVVDTPSSF</sequence>
<evidence type="ECO:0000313" key="2">
    <source>
        <dbReference type="EMBL" id="KAG9474745.1"/>
    </source>
</evidence>
<organism evidence="2 3">
    <name type="scientific">Eleutherodactylus coqui</name>
    <name type="common">Puerto Rican coqui</name>
    <dbReference type="NCBI Taxonomy" id="57060"/>
    <lineage>
        <taxon>Eukaryota</taxon>
        <taxon>Metazoa</taxon>
        <taxon>Chordata</taxon>
        <taxon>Craniata</taxon>
        <taxon>Vertebrata</taxon>
        <taxon>Euteleostomi</taxon>
        <taxon>Amphibia</taxon>
        <taxon>Batrachia</taxon>
        <taxon>Anura</taxon>
        <taxon>Neobatrachia</taxon>
        <taxon>Hyloidea</taxon>
        <taxon>Eleutherodactylidae</taxon>
        <taxon>Eleutherodactylinae</taxon>
        <taxon>Eleutherodactylus</taxon>
        <taxon>Eleutherodactylus</taxon>
    </lineage>
</organism>
<dbReference type="AlphaFoldDB" id="A0A8J6ETD3"/>
<dbReference type="OrthoDB" id="421226at2759"/>
<reference evidence="2" key="1">
    <citation type="thesis" date="2020" institute="ProQuest LLC" country="789 East Eisenhower Parkway, Ann Arbor, MI, USA">
        <title>Comparative Genomics and Chromosome Evolution.</title>
        <authorList>
            <person name="Mudd A.B."/>
        </authorList>
    </citation>
    <scope>NUCLEOTIDE SEQUENCE</scope>
    <source>
        <strain evidence="2">HN-11 Male</strain>
        <tissue evidence="2">Kidney and liver</tissue>
    </source>
</reference>
<dbReference type="EMBL" id="WNTK01000012">
    <property type="protein sequence ID" value="KAG9474745.1"/>
    <property type="molecule type" value="Genomic_DNA"/>
</dbReference>
<comment type="caution">
    <text evidence="2">The sequence shown here is derived from an EMBL/GenBank/DDBJ whole genome shotgun (WGS) entry which is preliminary data.</text>
</comment>
<accession>A0A8J6ETD3</accession>
<name>A0A8J6ETD3_ELECQ</name>
<feature type="region of interest" description="Disordered" evidence="1">
    <location>
        <begin position="1"/>
        <end position="66"/>
    </location>
</feature>
<evidence type="ECO:0000313" key="3">
    <source>
        <dbReference type="Proteomes" id="UP000770717"/>
    </source>
</evidence>
<feature type="compositionally biased region" description="Polar residues" evidence="1">
    <location>
        <begin position="21"/>
        <end position="66"/>
    </location>
</feature>
<proteinExistence type="predicted"/>